<keyword evidence="7" id="KW-0283">Flagellar rotation</keyword>
<sequence>MTEASVLSLPLEEFAAAPVPLPIALPTPPSGPDPLLGMSGRQKAAILVLQLGREESARVLGQLSEAELEDLGAEIARIGSVPPDVASAVLGEFAGVLANGGATTRGGMDLARELLLSAVGEARGTEILDRLSQSFVELPFAFMQNLDARQVTSFLADEHPQTIALVLAHLPAGLASNVLAGLQRDLQATVAHRIAVMDRTSPDLIRQVESALERRLSSLGLASDLSTVGGLGPLVEIINRADRGTEKMLLEGLDQLDPALAEQVRSQMFMFEDLVSLDDRAIQLVLRQVQTNDLATALKGVADSVRNRIMQNMSERAALNLAEEVEVLGPVRVHVVEEAQAGIVRIIRELEESGQIIVGRGDEDAFVA</sequence>
<evidence type="ECO:0000256" key="4">
    <source>
        <dbReference type="ARBA" id="ARBA00021870"/>
    </source>
</evidence>
<dbReference type="PRINTS" id="PR00954">
    <property type="entry name" value="FLGMOTORFLIG"/>
</dbReference>
<accession>A0ABY7JSY7</accession>
<dbReference type="InterPro" id="IPR032779">
    <property type="entry name" value="FliG_M"/>
</dbReference>
<keyword evidence="13" id="KW-0282">Flagellum</keyword>
<reference evidence="13" key="1">
    <citation type="submission" date="2022-05" db="EMBL/GenBank/DDBJ databases">
        <title>Jatrophihabitans sp. SB3-54 whole genome sequence.</title>
        <authorList>
            <person name="Suh M.K."/>
            <person name="Eom M.K."/>
            <person name="Kim J.S."/>
            <person name="Kim H.S."/>
            <person name="Do H.E."/>
            <person name="Shin Y.K."/>
            <person name="Lee J.-S."/>
        </authorList>
    </citation>
    <scope>NUCLEOTIDE SEQUENCE</scope>
    <source>
        <strain evidence="13">SB3-54</strain>
    </source>
</reference>
<dbReference type="Pfam" id="PF14842">
    <property type="entry name" value="FliG_N"/>
    <property type="match status" value="1"/>
</dbReference>
<organism evidence="13 14">
    <name type="scientific">Jatrophihabitans cynanchi</name>
    <dbReference type="NCBI Taxonomy" id="2944128"/>
    <lineage>
        <taxon>Bacteria</taxon>
        <taxon>Bacillati</taxon>
        <taxon>Actinomycetota</taxon>
        <taxon>Actinomycetes</taxon>
        <taxon>Jatrophihabitantales</taxon>
        <taxon>Jatrophihabitantaceae</taxon>
        <taxon>Jatrophihabitans</taxon>
    </lineage>
</organism>
<evidence type="ECO:0000313" key="14">
    <source>
        <dbReference type="Proteomes" id="UP001164693"/>
    </source>
</evidence>
<gene>
    <name evidence="13" type="primary">fliG</name>
    <name evidence="13" type="ORF">M6B22_12905</name>
</gene>
<evidence type="ECO:0000256" key="2">
    <source>
        <dbReference type="ARBA" id="ARBA00004413"/>
    </source>
</evidence>
<dbReference type="Pfam" id="PF14841">
    <property type="entry name" value="FliG_M"/>
    <property type="match status" value="1"/>
</dbReference>
<name>A0ABY7JSY7_9ACTN</name>
<keyword evidence="6" id="KW-0145">Chemotaxis</keyword>
<dbReference type="Gene3D" id="1.10.220.30">
    <property type="match status" value="3"/>
</dbReference>
<dbReference type="InterPro" id="IPR028263">
    <property type="entry name" value="FliG_N"/>
</dbReference>
<comment type="subcellular location">
    <subcellularLocation>
        <location evidence="1">Bacterial flagellum basal body</location>
    </subcellularLocation>
    <subcellularLocation>
        <location evidence="2">Cell membrane</location>
        <topology evidence="2">Peripheral membrane protein</topology>
        <orientation evidence="2">Cytoplasmic side</orientation>
    </subcellularLocation>
</comment>
<keyword evidence="9" id="KW-0975">Bacterial flagellum</keyword>
<evidence type="ECO:0000256" key="8">
    <source>
        <dbReference type="ARBA" id="ARBA00023136"/>
    </source>
</evidence>
<evidence type="ECO:0000256" key="3">
    <source>
        <dbReference type="ARBA" id="ARBA00010299"/>
    </source>
</evidence>
<dbReference type="EMBL" id="CP097463">
    <property type="protein sequence ID" value="WAX55443.1"/>
    <property type="molecule type" value="Genomic_DNA"/>
</dbReference>
<keyword evidence="8" id="KW-0472">Membrane</keyword>
<dbReference type="NCBIfam" id="TIGR00207">
    <property type="entry name" value="fliG"/>
    <property type="match status" value="1"/>
</dbReference>
<dbReference type="InterPro" id="IPR023087">
    <property type="entry name" value="Flg_Motor_Flig_C"/>
</dbReference>
<comment type="similarity">
    <text evidence="3">Belongs to the FliG family.</text>
</comment>
<evidence type="ECO:0000256" key="7">
    <source>
        <dbReference type="ARBA" id="ARBA00022779"/>
    </source>
</evidence>
<protein>
    <recommendedName>
        <fullName evidence="4">Flagellar motor switch protein FliG</fullName>
    </recommendedName>
</protein>
<feature type="domain" description="Flagellar motor switch protein FliG C-terminal" evidence="10">
    <location>
        <begin position="252"/>
        <end position="357"/>
    </location>
</feature>
<evidence type="ECO:0000256" key="1">
    <source>
        <dbReference type="ARBA" id="ARBA00004117"/>
    </source>
</evidence>
<dbReference type="Pfam" id="PF01706">
    <property type="entry name" value="FliG_C"/>
    <property type="match status" value="1"/>
</dbReference>
<keyword evidence="13" id="KW-0966">Cell projection</keyword>
<feature type="domain" description="Flagellar motor switch protein FliG N-terminal" evidence="12">
    <location>
        <begin position="38"/>
        <end position="134"/>
    </location>
</feature>
<dbReference type="RefSeq" id="WP_269441955.1">
    <property type="nucleotide sequence ID" value="NZ_CP097463.1"/>
</dbReference>
<evidence type="ECO:0000259" key="10">
    <source>
        <dbReference type="Pfam" id="PF01706"/>
    </source>
</evidence>
<keyword evidence="13" id="KW-0969">Cilium</keyword>
<dbReference type="SUPFAM" id="SSF48029">
    <property type="entry name" value="FliG"/>
    <property type="match status" value="2"/>
</dbReference>
<evidence type="ECO:0000256" key="6">
    <source>
        <dbReference type="ARBA" id="ARBA00022500"/>
    </source>
</evidence>
<dbReference type="InterPro" id="IPR000090">
    <property type="entry name" value="Flg_Motor_Flig"/>
</dbReference>
<dbReference type="PANTHER" id="PTHR30534:SF0">
    <property type="entry name" value="FLAGELLAR MOTOR SWITCH PROTEIN FLIG"/>
    <property type="match status" value="1"/>
</dbReference>
<evidence type="ECO:0000256" key="9">
    <source>
        <dbReference type="ARBA" id="ARBA00023143"/>
    </source>
</evidence>
<dbReference type="InterPro" id="IPR011002">
    <property type="entry name" value="FliG_a-hlx"/>
</dbReference>
<proteinExistence type="inferred from homology"/>
<feature type="domain" description="Flagellar motor switch protein FliG middle" evidence="11">
    <location>
        <begin position="149"/>
        <end position="220"/>
    </location>
</feature>
<dbReference type="PANTHER" id="PTHR30534">
    <property type="entry name" value="FLAGELLAR MOTOR SWITCH PROTEIN FLIG"/>
    <property type="match status" value="1"/>
</dbReference>
<keyword evidence="5" id="KW-1003">Cell membrane</keyword>
<evidence type="ECO:0000256" key="5">
    <source>
        <dbReference type="ARBA" id="ARBA00022475"/>
    </source>
</evidence>
<evidence type="ECO:0000259" key="11">
    <source>
        <dbReference type="Pfam" id="PF14841"/>
    </source>
</evidence>
<dbReference type="PIRSF" id="PIRSF003161">
    <property type="entry name" value="FliG"/>
    <property type="match status" value="1"/>
</dbReference>
<evidence type="ECO:0000259" key="12">
    <source>
        <dbReference type="Pfam" id="PF14842"/>
    </source>
</evidence>
<evidence type="ECO:0000313" key="13">
    <source>
        <dbReference type="EMBL" id="WAX55443.1"/>
    </source>
</evidence>
<dbReference type="Proteomes" id="UP001164693">
    <property type="component" value="Chromosome"/>
</dbReference>
<keyword evidence="14" id="KW-1185">Reference proteome</keyword>